<evidence type="ECO:0000256" key="3">
    <source>
        <dbReference type="SAM" id="MobiDB-lite"/>
    </source>
</evidence>
<evidence type="ECO:0000256" key="2">
    <source>
        <dbReference type="ARBA" id="ARBA00023242"/>
    </source>
</evidence>
<dbReference type="EMBL" id="KB468113">
    <property type="protein sequence ID" value="PCH40859.1"/>
    <property type="molecule type" value="Genomic_DNA"/>
</dbReference>
<name>A0A2H3JPY3_WOLCO</name>
<sequence>MSRQPSPGPSVPPSHAPALFHSPAVANNPQFIQKQKNKTFVAGITAGVEDVKYQAKYKELKKKVKEIEARAQSSSPATQDNDRLFFKVNLAKKNIRRMHLERAILYERLAAVPPTPGREAEELPPDSDPYHRAPVPPPHAPFISPNDREVSEWLKKNPDARMVVGHDGRVVSMEVPPPRVTDAPLPPMPPHGIPLVYGYRHDAAPGLDVLQARGQVPILPGMAPPHMVPVVLRPGEAPPALHLQGRVGPGANINRDMEKREQQERERAEREAQQWELGEEAFGSGRDADYARQQKARQARADAGPDHDEPMQDVPSARDATPSSGPAAGGSRDPSRPASGQSTQTERARQGAASIRGGAYPEDRASGSEAARGITAEMGAPPAESRKRYRAEMEAGDEHGGDVRSPSDASRGSSGQGTPKPDARGAKRRHADDGDEELRGDDSREERMDED</sequence>
<reference evidence="5 6" key="1">
    <citation type="journal article" date="2012" name="Science">
        <title>The Paleozoic origin of enzymatic lignin decomposition reconstructed from 31 fungal genomes.</title>
        <authorList>
            <person name="Floudas D."/>
            <person name="Binder M."/>
            <person name="Riley R."/>
            <person name="Barry K."/>
            <person name="Blanchette R.A."/>
            <person name="Henrissat B."/>
            <person name="Martinez A.T."/>
            <person name="Otillar R."/>
            <person name="Spatafora J.W."/>
            <person name="Yadav J.S."/>
            <person name="Aerts A."/>
            <person name="Benoit I."/>
            <person name="Boyd A."/>
            <person name="Carlson A."/>
            <person name="Copeland A."/>
            <person name="Coutinho P.M."/>
            <person name="de Vries R.P."/>
            <person name="Ferreira P."/>
            <person name="Findley K."/>
            <person name="Foster B."/>
            <person name="Gaskell J."/>
            <person name="Glotzer D."/>
            <person name="Gorecki P."/>
            <person name="Heitman J."/>
            <person name="Hesse C."/>
            <person name="Hori C."/>
            <person name="Igarashi K."/>
            <person name="Jurgens J.A."/>
            <person name="Kallen N."/>
            <person name="Kersten P."/>
            <person name="Kohler A."/>
            <person name="Kuees U."/>
            <person name="Kumar T.K.A."/>
            <person name="Kuo A."/>
            <person name="LaButti K."/>
            <person name="Larrondo L.F."/>
            <person name="Lindquist E."/>
            <person name="Ling A."/>
            <person name="Lombard V."/>
            <person name="Lucas S."/>
            <person name="Lundell T."/>
            <person name="Martin R."/>
            <person name="McLaughlin D.J."/>
            <person name="Morgenstern I."/>
            <person name="Morin E."/>
            <person name="Murat C."/>
            <person name="Nagy L.G."/>
            <person name="Nolan M."/>
            <person name="Ohm R.A."/>
            <person name="Patyshakuliyeva A."/>
            <person name="Rokas A."/>
            <person name="Ruiz-Duenas F.J."/>
            <person name="Sabat G."/>
            <person name="Salamov A."/>
            <person name="Samejima M."/>
            <person name="Schmutz J."/>
            <person name="Slot J.C."/>
            <person name="St John F."/>
            <person name="Stenlid J."/>
            <person name="Sun H."/>
            <person name="Sun S."/>
            <person name="Syed K."/>
            <person name="Tsang A."/>
            <person name="Wiebenga A."/>
            <person name="Young D."/>
            <person name="Pisabarro A."/>
            <person name="Eastwood D.C."/>
            <person name="Martin F."/>
            <person name="Cullen D."/>
            <person name="Grigoriev I.V."/>
            <person name="Hibbett D.S."/>
        </authorList>
    </citation>
    <scope>NUCLEOTIDE SEQUENCE [LARGE SCALE GENOMIC DNA]</scope>
    <source>
        <strain evidence="5 6">MD-104</strain>
    </source>
</reference>
<dbReference type="Proteomes" id="UP000218811">
    <property type="component" value="Unassembled WGS sequence"/>
</dbReference>
<feature type="domain" description="INO80 complex subunit F" evidence="4">
    <location>
        <begin position="79"/>
        <end position="109"/>
    </location>
</feature>
<feature type="compositionally biased region" description="Basic and acidic residues" evidence="3">
    <location>
        <begin position="255"/>
        <end position="273"/>
    </location>
</feature>
<proteinExistence type="predicted"/>
<dbReference type="InterPro" id="IPR056513">
    <property type="entry name" value="INO80F"/>
</dbReference>
<evidence type="ECO:0000313" key="6">
    <source>
        <dbReference type="Proteomes" id="UP000218811"/>
    </source>
</evidence>
<feature type="region of interest" description="Disordered" evidence="3">
    <location>
        <begin position="239"/>
        <end position="451"/>
    </location>
</feature>
<feature type="compositionally biased region" description="Polar residues" evidence="3">
    <location>
        <begin position="407"/>
        <end position="417"/>
    </location>
</feature>
<keyword evidence="2" id="KW-0539">Nucleus</keyword>
<protein>
    <recommendedName>
        <fullName evidence="4">INO80 complex subunit F domain-containing protein</fullName>
    </recommendedName>
</protein>
<evidence type="ECO:0000256" key="1">
    <source>
        <dbReference type="ARBA" id="ARBA00004123"/>
    </source>
</evidence>
<evidence type="ECO:0000259" key="4">
    <source>
        <dbReference type="Pfam" id="PF24245"/>
    </source>
</evidence>
<dbReference type="STRING" id="742152.A0A2H3JPY3"/>
<organism evidence="5 6">
    <name type="scientific">Wolfiporia cocos (strain MD-104)</name>
    <name type="common">Brown rot fungus</name>
    <dbReference type="NCBI Taxonomy" id="742152"/>
    <lineage>
        <taxon>Eukaryota</taxon>
        <taxon>Fungi</taxon>
        <taxon>Dikarya</taxon>
        <taxon>Basidiomycota</taxon>
        <taxon>Agaricomycotina</taxon>
        <taxon>Agaricomycetes</taxon>
        <taxon>Polyporales</taxon>
        <taxon>Phaeolaceae</taxon>
        <taxon>Wolfiporia</taxon>
    </lineage>
</organism>
<feature type="region of interest" description="Disordered" evidence="3">
    <location>
        <begin position="1"/>
        <end position="21"/>
    </location>
</feature>
<feature type="compositionally biased region" description="Pro residues" evidence="3">
    <location>
        <begin position="1"/>
        <end position="15"/>
    </location>
</feature>
<dbReference type="Pfam" id="PF24245">
    <property type="entry name" value="INO80F"/>
    <property type="match status" value="1"/>
</dbReference>
<comment type="subcellular location">
    <subcellularLocation>
        <location evidence="1">Nucleus</location>
    </subcellularLocation>
</comment>
<dbReference type="GO" id="GO:0005634">
    <property type="term" value="C:nucleus"/>
    <property type="evidence" value="ECO:0007669"/>
    <property type="project" value="UniProtKB-SubCell"/>
</dbReference>
<dbReference type="OrthoDB" id="10070927at2759"/>
<keyword evidence="6" id="KW-1185">Reference proteome</keyword>
<evidence type="ECO:0000313" key="5">
    <source>
        <dbReference type="EMBL" id="PCH40859.1"/>
    </source>
</evidence>
<dbReference type="AlphaFoldDB" id="A0A2H3JPY3"/>
<feature type="compositionally biased region" description="Basic and acidic residues" evidence="3">
    <location>
        <begin position="299"/>
        <end position="310"/>
    </location>
</feature>
<feature type="compositionally biased region" description="Basic and acidic residues" evidence="3">
    <location>
        <begin position="384"/>
        <end position="402"/>
    </location>
</feature>
<feature type="compositionally biased region" description="Basic and acidic residues" evidence="3">
    <location>
        <begin position="440"/>
        <end position="451"/>
    </location>
</feature>
<accession>A0A2H3JPY3</accession>
<gene>
    <name evidence="5" type="ORF">WOLCODRAFT_16726</name>
</gene>